<feature type="domain" description="FAD-binding" evidence="5">
    <location>
        <begin position="4"/>
        <end position="174"/>
    </location>
</feature>
<dbReference type="AlphaFoldDB" id="A0A1V2VSM4"/>
<evidence type="ECO:0000256" key="1">
    <source>
        <dbReference type="ARBA" id="ARBA00022630"/>
    </source>
</evidence>
<dbReference type="Pfam" id="PF01494">
    <property type="entry name" value="FAD_binding_3"/>
    <property type="match status" value="2"/>
</dbReference>
<accession>A0A1V2VSM4</accession>
<comment type="caution">
    <text evidence="6">The sequence shown here is derived from an EMBL/GenBank/DDBJ whole genome shotgun (WGS) entry which is preliminary data.</text>
</comment>
<evidence type="ECO:0000313" key="7">
    <source>
        <dbReference type="Proteomes" id="UP000188543"/>
    </source>
</evidence>
<dbReference type="Proteomes" id="UP000188543">
    <property type="component" value="Unassembled WGS sequence"/>
</dbReference>
<proteinExistence type="predicted"/>
<dbReference type="SUPFAM" id="SSF51905">
    <property type="entry name" value="FAD/NAD(P)-binding domain"/>
    <property type="match status" value="1"/>
</dbReference>
<keyword evidence="2" id="KW-0274">FAD</keyword>
<sequence>MHDIHVAIVGAGLGGLALAQALKQAGIAFDVYERDAAIDSRRQGYRIRIDATGQRALAACLPAGPAALFRASASQGTGAVRLATPRLTPAHGHAPAGWHTAPDTADLSVNRLTLREILMAGIEDRVHVGHAVDRYRVLPDGRAHVTFASGTSGSVTCDVLVGADGIHSTLRAQLVPAAAPVRTGTLCVYGRTRLPTDDPAFPEAAGLRAATTVIVADGCAAVLEDMRFRTDLRALAAHALPCSRFTPPDDYFYWAAIGPWSRFGLDDADPTAALAARIPAALRHVVRDWHPVLRRLLLDTPSDAVTALPVRRGRPDVALPAGPVTLLGDAIHAMSPAGGAGANTALRDAAALAARLAGQTANDGDIRHALTRYAEDMRVWATDAVIASDRAAARLFAGN</sequence>
<feature type="domain" description="FAD-binding" evidence="5">
    <location>
        <begin position="283"/>
        <end position="384"/>
    </location>
</feature>
<protein>
    <submittedName>
        <fullName evidence="6">Monooxygenase</fullName>
    </submittedName>
</protein>
<keyword evidence="3" id="KW-0560">Oxidoreductase</keyword>
<dbReference type="GO" id="GO:0004497">
    <property type="term" value="F:monooxygenase activity"/>
    <property type="evidence" value="ECO:0007669"/>
    <property type="project" value="UniProtKB-KW"/>
</dbReference>
<dbReference type="Gene3D" id="3.50.50.60">
    <property type="entry name" value="FAD/NAD(P)-binding domain"/>
    <property type="match status" value="1"/>
</dbReference>
<evidence type="ECO:0000259" key="5">
    <source>
        <dbReference type="Pfam" id="PF01494"/>
    </source>
</evidence>
<name>A0A1V2VSM4_9BURK</name>
<dbReference type="EMBL" id="MUTJ01000104">
    <property type="protein sequence ID" value="ONU75275.1"/>
    <property type="molecule type" value="Genomic_DNA"/>
</dbReference>
<dbReference type="RefSeq" id="WP_060213412.1">
    <property type="nucleotide sequence ID" value="NZ_CP098498.1"/>
</dbReference>
<gene>
    <name evidence="6" type="ORF">A8E72_34785</name>
</gene>
<dbReference type="PANTHER" id="PTHR47178:SF5">
    <property type="entry name" value="FAD-BINDING DOMAIN-CONTAINING PROTEIN"/>
    <property type="match status" value="1"/>
</dbReference>
<keyword evidence="4 6" id="KW-0503">Monooxygenase</keyword>
<organism evidence="6 7">
    <name type="scientific">Burkholderia cenocepacia</name>
    <dbReference type="NCBI Taxonomy" id="95486"/>
    <lineage>
        <taxon>Bacteria</taxon>
        <taxon>Pseudomonadati</taxon>
        <taxon>Pseudomonadota</taxon>
        <taxon>Betaproteobacteria</taxon>
        <taxon>Burkholderiales</taxon>
        <taxon>Burkholderiaceae</taxon>
        <taxon>Burkholderia</taxon>
        <taxon>Burkholderia cepacia complex</taxon>
    </lineage>
</organism>
<dbReference type="PRINTS" id="PR00420">
    <property type="entry name" value="RNGMNOXGNASE"/>
</dbReference>
<dbReference type="InterPro" id="IPR002938">
    <property type="entry name" value="FAD-bd"/>
</dbReference>
<dbReference type="PANTHER" id="PTHR47178">
    <property type="entry name" value="MONOOXYGENASE, FAD-BINDING"/>
    <property type="match status" value="1"/>
</dbReference>
<evidence type="ECO:0000256" key="2">
    <source>
        <dbReference type="ARBA" id="ARBA00022827"/>
    </source>
</evidence>
<dbReference type="OrthoDB" id="8591538at2"/>
<reference evidence="6 7" key="1">
    <citation type="submission" date="2016-08" db="EMBL/GenBank/DDBJ databases">
        <authorList>
            <person name="Seilhamer J.J."/>
        </authorList>
    </citation>
    <scope>NUCLEOTIDE SEQUENCE [LARGE SCALE GENOMIC DNA]</scope>
    <source>
        <strain evidence="6 7">VC14762</strain>
    </source>
</reference>
<dbReference type="GO" id="GO:0071949">
    <property type="term" value="F:FAD binding"/>
    <property type="evidence" value="ECO:0007669"/>
    <property type="project" value="InterPro"/>
</dbReference>
<evidence type="ECO:0000256" key="4">
    <source>
        <dbReference type="ARBA" id="ARBA00023033"/>
    </source>
</evidence>
<keyword evidence="1" id="KW-0285">Flavoprotein</keyword>
<dbReference type="InterPro" id="IPR036188">
    <property type="entry name" value="FAD/NAD-bd_sf"/>
</dbReference>
<evidence type="ECO:0000256" key="3">
    <source>
        <dbReference type="ARBA" id="ARBA00023002"/>
    </source>
</evidence>
<evidence type="ECO:0000313" key="6">
    <source>
        <dbReference type="EMBL" id="ONU75275.1"/>
    </source>
</evidence>